<dbReference type="EMBL" id="JAPESX010000282">
    <property type="protein sequence ID" value="KAJ8122145.1"/>
    <property type="molecule type" value="Genomic_DNA"/>
</dbReference>
<comment type="caution">
    <text evidence="1">The sequence shown here is derived from an EMBL/GenBank/DDBJ whole genome shotgun (WGS) entry which is preliminary data.</text>
</comment>
<gene>
    <name evidence="1" type="ORF">ONZ43_g1584</name>
</gene>
<keyword evidence="2" id="KW-1185">Reference proteome</keyword>
<protein>
    <submittedName>
        <fullName evidence="1">Uncharacterized protein</fullName>
    </submittedName>
</protein>
<sequence>MQDAEHQNRNGDGCGHSLPQRRRWYLSPYHDSPVDLDKYEAEMSATNKSSANDACWADKPEKDEKAKAPKQKKKKNGKHASQAPSTGSAANFKPFGKNSSAKGARLD</sequence>
<evidence type="ECO:0000313" key="1">
    <source>
        <dbReference type="EMBL" id="KAJ8122145.1"/>
    </source>
</evidence>
<dbReference type="Proteomes" id="UP001153334">
    <property type="component" value="Unassembled WGS sequence"/>
</dbReference>
<evidence type="ECO:0000313" key="2">
    <source>
        <dbReference type="Proteomes" id="UP001153334"/>
    </source>
</evidence>
<reference evidence="1" key="1">
    <citation type="submission" date="2022-11" db="EMBL/GenBank/DDBJ databases">
        <title>Genome Sequence of Nemania bipapillata.</title>
        <authorList>
            <person name="Buettner E."/>
        </authorList>
    </citation>
    <scope>NUCLEOTIDE SEQUENCE</scope>
    <source>
        <strain evidence="1">CP14</strain>
    </source>
</reference>
<name>A0ACC2J3Y8_9PEZI</name>
<accession>A0ACC2J3Y8</accession>
<proteinExistence type="predicted"/>
<organism evidence="1 2">
    <name type="scientific">Nemania bipapillata</name>
    <dbReference type="NCBI Taxonomy" id="110536"/>
    <lineage>
        <taxon>Eukaryota</taxon>
        <taxon>Fungi</taxon>
        <taxon>Dikarya</taxon>
        <taxon>Ascomycota</taxon>
        <taxon>Pezizomycotina</taxon>
        <taxon>Sordariomycetes</taxon>
        <taxon>Xylariomycetidae</taxon>
        <taxon>Xylariales</taxon>
        <taxon>Xylariaceae</taxon>
        <taxon>Nemania</taxon>
    </lineage>
</organism>